<dbReference type="AlphaFoldDB" id="A0A0D3JBZ1"/>
<dbReference type="Gene3D" id="2.20.110.10">
    <property type="entry name" value="Histone H3 K4-specific methyltransferase SET7/9 N-terminal domain"/>
    <property type="match status" value="1"/>
</dbReference>
<proteinExistence type="predicted"/>
<organism evidence="2 3">
    <name type="scientific">Emiliania huxleyi (strain CCMP1516)</name>
    <dbReference type="NCBI Taxonomy" id="280463"/>
    <lineage>
        <taxon>Eukaryota</taxon>
        <taxon>Haptista</taxon>
        <taxon>Haptophyta</taxon>
        <taxon>Prymnesiophyceae</taxon>
        <taxon>Isochrysidales</taxon>
        <taxon>Noelaerhabdaceae</taxon>
        <taxon>Emiliania</taxon>
    </lineage>
</organism>
<evidence type="ECO:0000313" key="2">
    <source>
        <dbReference type="EnsemblProtists" id="EOD21026"/>
    </source>
</evidence>
<sequence>MVEIDGERPVEASDAAGSKDMKERIERVRACIEAAFFTGKGDKPEVVRLYNNYIDAIGNIIINCESLERNYEGDRDPTGQPEGSGKMRWADGGVYEGAWKAGLPEGYGTERYPDGGMYEGQWKAGKEEGLGTRRHANGDVYRAVFREGQPVEGVKWSADGQEAWQLREGGEVLAISLEEGRLICERFDT</sequence>
<keyword evidence="1" id="KW-0677">Repeat</keyword>
<dbReference type="InterPro" id="IPR003409">
    <property type="entry name" value="MORN"/>
</dbReference>
<dbReference type="Proteomes" id="UP000013827">
    <property type="component" value="Unassembled WGS sequence"/>
</dbReference>
<accession>A0A0D3JBZ1</accession>
<dbReference type="eggNOG" id="KOG0229">
    <property type="taxonomic scope" value="Eukaryota"/>
</dbReference>
<reference evidence="2" key="2">
    <citation type="submission" date="2024-10" db="UniProtKB">
        <authorList>
            <consortium name="EnsemblProtists"/>
        </authorList>
    </citation>
    <scope>IDENTIFICATION</scope>
</reference>
<dbReference type="EnsemblProtists" id="EOD21026">
    <property type="protein sequence ID" value="EOD21026"/>
    <property type="gene ID" value="EMIHUDRAFT_354984"/>
</dbReference>
<dbReference type="PANTHER" id="PTHR43215">
    <property type="entry name" value="RADIAL SPOKE HEAD 1 HOMOLOG"/>
    <property type="match status" value="1"/>
</dbReference>
<evidence type="ECO:0008006" key="4">
    <source>
        <dbReference type="Google" id="ProtNLM"/>
    </source>
</evidence>
<evidence type="ECO:0000313" key="3">
    <source>
        <dbReference type="Proteomes" id="UP000013827"/>
    </source>
</evidence>
<keyword evidence="3" id="KW-1185">Reference proteome</keyword>
<evidence type="ECO:0000256" key="1">
    <source>
        <dbReference type="ARBA" id="ARBA00022737"/>
    </source>
</evidence>
<dbReference type="RefSeq" id="XP_005773455.1">
    <property type="nucleotide sequence ID" value="XM_005773398.1"/>
</dbReference>
<reference evidence="3" key="1">
    <citation type="journal article" date="2013" name="Nature">
        <title>Pan genome of the phytoplankton Emiliania underpins its global distribution.</title>
        <authorList>
            <person name="Read B.A."/>
            <person name="Kegel J."/>
            <person name="Klute M.J."/>
            <person name="Kuo A."/>
            <person name="Lefebvre S.C."/>
            <person name="Maumus F."/>
            <person name="Mayer C."/>
            <person name="Miller J."/>
            <person name="Monier A."/>
            <person name="Salamov A."/>
            <person name="Young J."/>
            <person name="Aguilar M."/>
            <person name="Claverie J.M."/>
            <person name="Frickenhaus S."/>
            <person name="Gonzalez K."/>
            <person name="Herman E.K."/>
            <person name="Lin Y.C."/>
            <person name="Napier J."/>
            <person name="Ogata H."/>
            <person name="Sarno A.F."/>
            <person name="Shmutz J."/>
            <person name="Schroeder D."/>
            <person name="de Vargas C."/>
            <person name="Verret F."/>
            <person name="von Dassow P."/>
            <person name="Valentin K."/>
            <person name="Van de Peer Y."/>
            <person name="Wheeler G."/>
            <person name="Dacks J.B."/>
            <person name="Delwiche C.F."/>
            <person name="Dyhrman S.T."/>
            <person name="Glockner G."/>
            <person name="John U."/>
            <person name="Richards T."/>
            <person name="Worden A.Z."/>
            <person name="Zhang X."/>
            <person name="Grigoriev I.V."/>
            <person name="Allen A.E."/>
            <person name="Bidle K."/>
            <person name="Borodovsky M."/>
            <person name="Bowler C."/>
            <person name="Brownlee C."/>
            <person name="Cock J.M."/>
            <person name="Elias M."/>
            <person name="Gladyshev V.N."/>
            <person name="Groth M."/>
            <person name="Guda C."/>
            <person name="Hadaegh A."/>
            <person name="Iglesias-Rodriguez M.D."/>
            <person name="Jenkins J."/>
            <person name="Jones B.M."/>
            <person name="Lawson T."/>
            <person name="Leese F."/>
            <person name="Lindquist E."/>
            <person name="Lobanov A."/>
            <person name="Lomsadze A."/>
            <person name="Malik S.B."/>
            <person name="Marsh M.E."/>
            <person name="Mackinder L."/>
            <person name="Mock T."/>
            <person name="Mueller-Roeber B."/>
            <person name="Pagarete A."/>
            <person name="Parker M."/>
            <person name="Probert I."/>
            <person name="Quesneville H."/>
            <person name="Raines C."/>
            <person name="Rensing S.A."/>
            <person name="Riano-Pachon D.M."/>
            <person name="Richier S."/>
            <person name="Rokitta S."/>
            <person name="Shiraiwa Y."/>
            <person name="Soanes D.M."/>
            <person name="van der Giezen M."/>
            <person name="Wahlund T.M."/>
            <person name="Williams B."/>
            <person name="Wilson W."/>
            <person name="Wolfe G."/>
            <person name="Wurch L.L."/>
        </authorList>
    </citation>
    <scope>NUCLEOTIDE SEQUENCE</scope>
</reference>
<dbReference type="SUPFAM" id="SSF82185">
    <property type="entry name" value="Histone H3 K4-specific methyltransferase SET7/9 N-terminal domain"/>
    <property type="match status" value="1"/>
</dbReference>
<protein>
    <recommendedName>
        <fullName evidence="4">MORN repeat protein</fullName>
    </recommendedName>
</protein>
<dbReference type="STRING" id="2903.R1EDG8"/>
<dbReference type="PANTHER" id="PTHR43215:SF14">
    <property type="entry name" value="RADIAL SPOKE HEAD 1 HOMOLOG"/>
    <property type="match status" value="1"/>
</dbReference>
<dbReference type="PaxDb" id="2903-EOD21026"/>
<dbReference type="HOGENOM" id="CLU_1436888_0_0_1"/>
<name>A0A0D3JBZ1_EMIH1</name>
<dbReference type="KEGG" id="ehx:EMIHUDRAFT_354984"/>
<dbReference type="GeneID" id="17266573"/>
<dbReference type="Pfam" id="PF02493">
    <property type="entry name" value="MORN"/>
    <property type="match status" value="3"/>
</dbReference>
<dbReference type="SMART" id="SM00698">
    <property type="entry name" value="MORN"/>
    <property type="match status" value="3"/>
</dbReference>